<accession>A0A226F0U8</accession>
<evidence type="ECO:0000313" key="1">
    <source>
        <dbReference type="EMBL" id="OXA63405.1"/>
    </source>
</evidence>
<dbReference type="EMBL" id="LNIX01000001">
    <property type="protein sequence ID" value="OXA63405.1"/>
    <property type="molecule type" value="Genomic_DNA"/>
</dbReference>
<protein>
    <submittedName>
        <fullName evidence="1">Uncharacterized protein</fullName>
    </submittedName>
</protein>
<name>A0A226F0U8_FOLCA</name>
<reference evidence="1 2" key="1">
    <citation type="submission" date="2015-12" db="EMBL/GenBank/DDBJ databases">
        <title>The genome of Folsomia candida.</title>
        <authorList>
            <person name="Faddeeva A."/>
            <person name="Derks M.F."/>
            <person name="Anvar Y."/>
            <person name="Smit S."/>
            <person name="Van Straalen N."/>
            <person name="Roelofs D."/>
        </authorList>
    </citation>
    <scope>NUCLEOTIDE SEQUENCE [LARGE SCALE GENOMIC DNA]</scope>
    <source>
        <strain evidence="1 2">VU population</strain>
        <tissue evidence="1">Whole body</tissue>
    </source>
</reference>
<organism evidence="1 2">
    <name type="scientific">Folsomia candida</name>
    <name type="common">Springtail</name>
    <dbReference type="NCBI Taxonomy" id="158441"/>
    <lineage>
        <taxon>Eukaryota</taxon>
        <taxon>Metazoa</taxon>
        <taxon>Ecdysozoa</taxon>
        <taxon>Arthropoda</taxon>
        <taxon>Hexapoda</taxon>
        <taxon>Collembola</taxon>
        <taxon>Entomobryomorpha</taxon>
        <taxon>Isotomoidea</taxon>
        <taxon>Isotomidae</taxon>
        <taxon>Proisotominae</taxon>
        <taxon>Folsomia</taxon>
    </lineage>
</organism>
<dbReference type="AlphaFoldDB" id="A0A226F0U8"/>
<dbReference type="Proteomes" id="UP000198287">
    <property type="component" value="Unassembled WGS sequence"/>
</dbReference>
<gene>
    <name evidence="1" type="ORF">Fcan01_02059</name>
</gene>
<evidence type="ECO:0000313" key="2">
    <source>
        <dbReference type="Proteomes" id="UP000198287"/>
    </source>
</evidence>
<keyword evidence="2" id="KW-1185">Reference proteome</keyword>
<sequence length="116" mass="13097">MGRPHGLAGCLAPLSMINKEFYHLLTPRMLRVGPTKWQFVKIPSLIELPPGHCRIRLDSPITSRSPKCGVCSENTTGSVPIRYPLTSVTPNLTWGMITTSRRFDNYLEKLWSSTRN</sequence>
<proteinExistence type="predicted"/>
<comment type="caution">
    <text evidence="1">The sequence shown here is derived from an EMBL/GenBank/DDBJ whole genome shotgun (WGS) entry which is preliminary data.</text>
</comment>